<evidence type="ECO:0000256" key="2">
    <source>
        <dbReference type="SAM" id="SignalP"/>
    </source>
</evidence>
<dbReference type="Pfam" id="PF03401">
    <property type="entry name" value="TctC"/>
    <property type="match status" value="1"/>
</dbReference>
<organism evidence="3 4">
    <name type="scientific">Neoroseomonas terrae</name>
    <dbReference type="NCBI Taxonomy" id="424799"/>
    <lineage>
        <taxon>Bacteria</taxon>
        <taxon>Pseudomonadati</taxon>
        <taxon>Pseudomonadota</taxon>
        <taxon>Alphaproteobacteria</taxon>
        <taxon>Acetobacterales</taxon>
        <taxon>Acetobacteraceae</taxon>
        <taxon>Neoroseomonas</taxon>
    </lineage>
</organism>
<dbReference type="Gene3D" id="3.40.190.10">
    <property type="entry name" value="Periplasmic binding protein-like II"/>
    <property type="match status" value="1"/>
</dbReference>
<dbReference type="SUPFAM" id="SSF53850">
    <property type="entry name" value="Periplasmic binding protein-like II"/>
    <property type="match status" value="1"/>
</dbReference>
<keyword evidence="2" id="KW-0732">Signal</keyword>
<evidence type="ECO:0000313" key="4">
    <source>
        <dbReference type="Proteomes" id="UP000698752"/>
    </source>
</evidence>
<comment type="caution">
    <text evidence="3">The sequence shown here is derived from an EMBL/GenBank/DDBJ whole genome shotgun (WGS) entry which is preliminary data.</text>
</comment>
<protein>
    <submittedName>
        <fullName evidence="3">Tripartite tricarboxylate transporter substrate binding protein</fullName>
    </submittedName>
</protein>
<reference evidence="4" key="1">
    <citation type="journal article" date="2021" name="Syst. Appl. Microbiol.">
        <title>Roseomonas hellenica sp. nov., isolated from roots of wild-growing Alkanna tinctoria.</title>
        <authorList>
            <person name="Rat A."/>
            <person name="Naranjo H.D."/>
            <person name="Lebbe L."/>
            <person name="Cnockaert M."/>
            <person name="Krigas N."/>
            <person name="Grigoriadou K."/>
            <person name="Maloupa E."/>
            <person name="Willems A."/>
        </authorList>
    </citation>
    <scope>NUCLEOTIDE SEQUENCE [LARGE SCALE GENOMIC DNA]</scope>
    <source>
        <strain evidence="4">LMG 31159</strain>
    </source>
</reference>
<proteinExistence type="inferred from homology"/>
<dbReference type="Gene3D" id="3.40.190.150">
    <property type="entry name" value="Bordetella uptake gene, domain 1"/>
    <property type="match status" value="1"/>
</dbReference>
<dbReference type="PANTHER" id="PTHR42928:SF5">
    <property type="entry name" value="BLR1237 PROTEIN"/>
    <property type="match status" value="1"/>
</dbReference>
<feature type="chain" id="PRO_5047448087" evidence="2">
    <location>
        <begin position="23"/>
        <end position="321"/>
    </location>
</feature>
<dbReference type="InterPro" id="IPR042100">
    <property type="entry name" value="Bug_dom1"/>
</dbReference>
<sequence length="321" mass="33110">MLSRRTLIAALPGLLAAPAVRAQDFPNRTIRFIVGFPPGGTTDIAARLMAPKMQALLGQPVVVENRTGAGGNIGSEFVVRAPADGHTILMGTIGGLSINPALYGNLTFDPAMDLAPITRVGMILNVLAVPAERTWRNTAEMVTAAKASPLTFGSSGAGGAGHMAGEQLNLMAGLQNIHVPYRGGAPLITDLMAGRIDFAFTPASGAKPQADAGKLRMIAVSTKDRSTLLPEIPAVAESAGLAGFDMADWSALMAPRGTPAPVVRTLHGAATAALRDPELVAALGQRGIESTPSSPEECGAFIQAETAKWLPVVRASGARPD</sequence>
<evidence type="ECO:0000256" key="1">
    <source>
        <dbReference type="ARBA" id="ARBA00006987"/>
    </source>
</evidence>
<dbReference type="InterPro" id="IPR005064">
    <property type="entry name" value="BUG"/>
</dbReference>
<keyword evidence="4" id="KW-1185">Reference proteome</keyword>
<dbReference type="Proteomes" id="UP000698752">
    <property type="component" value="Unassembled WGS sequence"/>
</dbReference>
<gene>
    <name evidence="3" type="ORF">GXW78_20085</name>
</gene>
<dbReference type="PIRSF" id="PIRSF017082">
    <property type="entry name" value="YflP"/>
    <property type="match status" value="1"/>
</dbReference>
<dbReference type="RefSeq" id="WP_211870693.1">
    <property type="nucleotide sequence ID" value="NZ_JAAEDI010000023.1"/>
</dbReference>
<name>A0ABS5ELR4_9PROT</name>
<dbReference type="EMBL" id="JAAEDI010000023">
    <property type="protein sequence ID" value="MBR0651975.1"/>
    <property type="molecule type" value="Genomic_DNA"/>
</dbReference>
<comment type="similarity">
    <text evidence="1">Belongs to the UPF0065 (bug) family.</text>
</comment>
<accession>A0ABS5ELR4</accession>
<feature type="signal peptide" evidence="2">
    <location>
        <begin position="1"/>
        <end position="22"/>
    </location>
</feature>
<dbReference type="PANTHER" id="PTHR42928">
    <property type="entry name" value="TRICARBOXYLATE-BINDING PROTEIN"/>
    <property type="match status" value="1"/>
</dbReference>
<evidence type="ECO:0000313" key="3">
    <source>
        <dbReference type="EMBL" id="MBR0651975.1"/>
    </source>
</evidence>